<evidence type="ECO:0000313" key="5">
    <source>
        <dbReference type="Proteomes" id="UP001310386"/>
    </source>
</evidence>
<evidence type="ECO:0000313" key="4">
    <source>
        <dbReference type="EMBL" id="MEB3101135.1"/>
    </source>
</evidence>
<gene>
    <name evidence="4" type="ORF">VF724_05605</name>
</gene>
<keyword evidence="5" id="KW-1185">Reference proteome</keyword>
<accession>A0ABU5ZF49</accession>
<keyword evidence="3" id="KW-0812">Transmembrane</keyword>
<feature type="compositionally biased region" description="Low complexity" evidence="2">
    <location>
        <begin position="114"/>
        <end position="123"/>
    </location>
</feature>
<organism evidence="4 5">
    <name type="scientific">Ferviditalea candida</name>
    <dbReference type="NCBI Taxonomy" id="3108399"/>
    <lineage>
        <taxon>Bacteria</taxon>
        <taxon>Bacillati</taxon>
        <taxon>Bacillota</taxon>
        <taxon>Bacilli</taxon>
        <taxon>Bacillales</taxon>
        <taxon>Paenibacillaceae</taxon>
        <taxon>Ferviditalea</taxon>
    </lineage>
</organism>
<sequence>MEPWMLIVLLGAVIIIYALLRAPKNLMHNRADMTGEIEQTLDAFALQLEEENQQLLRTIGGMKQEYEKLAHKLMDRMNGLEKQVSELAERAASLEKPGCLKEDAIVESRPPIEPISEPISGSGPEEDRISQSAIKGRYKEIIDYYEIGKSIEFIAKKMGMNKGEIQLIIQLAKQEEQFRA</sequence>
<proteinExistence type="predicted"/>
<feature type="region of interest" description="Disordered" evidence="2">
    <location>
        <begin position="111"/>
        <end position="130"/>
    </location>
</feature>
<feature type="transmembrane region" description="Helical" evidence="3">
    <location>
        <begin position="6"/>
        <end position="23"/>
    </location>
</feature>
<evidence type="ECO:0000256" key="2">
    <source>
        <dbReference type="SAM" id="MobiDB-lite"/>
    </source>
</evidence>
<evidence type="ECO:0000256" key="1">
    <source>
        <dbReference type="SAM" id="Coils"/>
    </source>
</evidence>
<dbReference type="RefSeq" id="WP_371753253.1">
    <property type="nucleotide sequence ID" value="NZ_JAYJLD010000006.1"/>
</dbReference>
<dbReference type="EMBL" id="JAYJLD010000006">
    <property type="protein sequence ID" value="MEB3101135.1"/>
    <property type="molecule type" value="Genomic_DNA"/>
</dbReference>
<evidence type="ECO:0000256" key="3">
    <source>
        <dbReference type="SAM" id="Phobius"/>
    </source>
</evidence>
<dbReference type="Proteomes" id="UP001310386">
    <property type="component" value="Unassembled WGS sequence"/>
</dbReference>
<reference evidence="4" key="1">
    <citation type="submission" date="2023-12" db="EMBL/GenBank/DDBJ databases">
        <title>Fervidustalea candida gen. nov., sp. nov., a novel member of the family Paenibacillaceae isolated from a geothermal area.</title>
        <authorList>
            <person name="Li W.-J."/>
            <person name="Jiao J.-Y."/>
            <person name="Chen Y."/>
        </authorList>
    </citation>
    <scope>NUCLEOTIDE SEQUENCE</scope>
    <source>
        <strain evidence="4">SYSU GA230002</strain>
    </source>
</reference>
<protein>
    <recommendedName>
        <fullName evidence="6">DUF2802 domain-containing protein</fullName>
    </recommendedName>
</protein>
<keyword evidence="3" id="KW-1133">Transmembrane helix</keyword>
<feature type="coiled-coil region" evidence="1">
    <location>
        <begin position="45"/>
        <end position="90"/>
    </location>
</feature>
<evidence type="ECO:0008006" key="6">
    <source>
        <dbReference type="Google" id="ProtNLM"/>
    </source>
</evidence>
<name>A0ABU5ZF49_9BACL</name>
<keyword evidence="1" id="KW-0175">Coiled coil</keyword>
<comment type="caution">
    <text evidence="4">The sequence shown here is derived from an EMBL/GenBank/DDBJ whole genome shotgun (WGS) entry which is preliminary data.</text>
</comment>
<keyword evidence="3" id="KW-0472">Membrane</keyword>